<dbReference type="SUPFAM" id="SSF57667">
    <property type="entry name" value="beta-beta-alpha zinc fingers"/>
    <property type="match status" value="1"/>
</dbReference>
<feature type="region of interest" description="Disordered" evidence="6">
    <location>
        <begin position="59"/>
        <end position="110"/>
    </location>
</feature>
<feature type="compositionally biased region" description="Polar residues" evidence="6">
    <location>
        <begin position="7"/>
        <end position="19"/>
    </location>
</feature>
<keyword evidence="9" id="KW-1185">Reference proteome</keyword>
<keyword evidence="1" id="KW-0479">Metal-binding</keyword>
<protein>
    <recommendedName>
        <fullName evidence="7">C2H2-type domain-containing protein</fullName>
    </recommendedName>
</protein>
<dbReference type="AlphaFoldDB" id="A0ABD0X274"/>
<feature type="region of interest" description="Disordered" evidence="6">
    <location>
        <begin position="521"/>
        <end position="638"/>
    </location>
</feature>
<dbReference type="GO" id="GO:0008270">
    <property type="term" value="F:zinc ion binding"/>
    <property type="evidence" value="ECO:0007669"/>
    <property type="project" value="UniProtKB-KW"/>
</dbReference>
<feature type="compositionally biased region" description="Polar residues" evidence="6">
    <location>
        <begin position="851"/>
        <end position="860"/>
    </location>
</feature>
<dbReference type="Gene3D" id="3.30.160.60">
    <property type="entry name" value="Classic Zinc Finger"/>
    <property type="match status" value="3"/>
</dbReference>
<feature type="region of interest" description="Disordered" evidence="6">
    <location>
        <begin position="846"/>
        <end position="892"/>
    </location>
</feature>
<gene>
    <name evidence="8" type="ORF">UPYG_G00244310</name>
</gene>
<evidence type="ECO:0000256" key="3">
    <source>
        <dbReference type="ARBA" id="ARBA00022771"/>
    </source>
</evidence>
<evidence type="ECO:0000313" key="8">
    <source>
        <dbReference type="EMBL" id="KAL0970602.1"/>
    </source>
</evidence>
<reference evidence="8 9" key="1">
    <citation type="submission" date="2024-06" db="EMBL/GenBank/DDBJ databases">
        <authorList>
            <person name="Pan Q."/>
            <person name="Wen M."/>
            <person name="Jouanno E."/>
            <person name="Zahm M."/>
            <person name="Klopp C."/>
            <person name="Cabau C."/>
            <person name="Louis A."/>
            <person name="Berthelot C."/>
            <person name="Parey E."/>
            <person name="Roest Crollius H."/>
            <person name="Montfort J."/>
            <person name="Robinson-Rechavi M."/>
            <person name="Bouchez O."/>
            <person name="Lampietro C."/>
            <person name="Lopez Roques C."/>
            <person name="Donnadieu C."/>
            <person name="Postlethwait J."/>
            <person name="Bobe J."/>
            <person name="Verreycken H."/>
            <person name="Guiguen Y."/>
        </authorList>
    </citation>
    <scope>NUCLEOTIDE SEQUENCE [LARGE SCALE GENOMIC DNA]</scope>
    <source>
        <strain evidence="8">Up_M1</strain>
        <tissue evidence="8">Testis</tissue>
    </source>
</reference>
<feature type="compositionally biased region" description="Basic residues" evidence="6">
    <location>
        <begin position="608"/>
        <end position="618"/>
    </location>
</feature>
<feature type="region of interest" description="Disordered" evidence="6">
    <location>
        <begin position="390"/>
        <end position="421"/>
    </location>
</feature>
<feature type="region of interest" description="Disordered" evidence="6">
    <location>
        <begin position="1083"/>
        <end position="1105"/>
    </location>
</feature>
<feature type="domain" description="C2H2-type" evidence="7">
    <location>
        <begin position="902"/>
        <end position="929"/>
    </location>
</feature>
<keyword evidence="2" id="KW-0677">Repeat</keyword>
<dbReference type="SMART" id="SM00355">
    <property type="entry name" value="ZnF_C2H2"/>
    <property type="match status" value="8"/>
</dbReference>
<proteinExistence type="predicted"/>
<feature type="region of interest" description="Disordered" evidence="6">
    <location>
        <begin position="785"/>
        <end position="811"/>
    </location>
</feature>
<feature type="domain" description="C2H2-type" evidence="7">
    <location>
        <begin position="1036"/>
        <end position="1063"/>
    </location>
</feature>
<sequence>MPRKKQYQPQRLGLQQSHGGNVLVTNPLPADLSVKEMRCAGDTQDPQLSLTLRALAPLPPSASTTLNPQDLCPPVDPTSRHTHASSAQLPQGSGQAMGLGGLSQGPVDNPLDKDLSLPSILALLCGGNPLQGLGGELATSPPLGLEPGASAMGEPGRMQGGRREGEGDSSPPLGLLPDVPPLSQHALQLSALAQRVAKNSLSSFKSSSSPAAAARSQQQVSGCSTADQGRPAALEVGPSRRCSWAGKDDRLSPDSAIQRLRAAAANVALHNRGVTAPSSPALSSSSSGGVALQEESCLTLDPGPLASASSASFTLAVLSQRVNQSGQVSKVTGSERSDVTSTGQQFPTSFPCLLSLPSPAPQSSSGAGENHTPKVEIQTQAENQAMPLSACKIQGPSPQPQTDSNTKPSTPPVSLGTLLTSNPLVASSPGGHTGVYQCAVCGLQMKRRSYWRRHMSVHTGLKSQQCHLCPFRCARKDNLTAHMKVHTQKEKGEEFQCDLCPFTSPRLFSLKLHMRCHQRAGANEPTQNTAGTGPGGAEQAVWKPGSLGLAPPSTEAPNCPGASRGRDNADVCVKEEPQDRQVSAPCPLQPPSLSSLFPSLSPLTHPLAPKRNRRRARTPPHSPSALKRRPGTPHTHAPGILTHTPLMVPMATSLFSPDICTKAASDLLIKLSAATQMAELKPGHLVKQEAQEEVLVPGHEQQGAEPGLALSPDGPGASPEPPTHLSTPTEAVETEKMMLEQDIGVTVASELLRRLSEKQEVVVHGLKVKEEDEPMEVDQVISSVTPDPVLTPGERVGPMRVKDTSSASQIPKEEDLFQKELFSQDISVKMASALLYQLSEKLCKANEQKQSRASSSPVEKTSSTLSTSPSPPDQHVPANPTPDQHVSALPSPDSLPPVGYKYRCPVCSYQAQCQSNLNHHLASHTAKTSSWNYYYRCHMCGFELEGRSQFLSHMMEHSEWEQDAFTLRCSVCDHSTNEERAMRLHASSHSLPHTPGETASEEYIQRHLCPLPEFSTSCPVSMVTHMRSPHSATDQHLCSICQRSFPGQHELQAHIRGHRQGNQYRCESAKRRDSLRLHCRLKHPDHAPSNGHTQGHAYGGHPTQRSAMNLLSSSALSSWLRGSDISPLVPLTTLLSLKPLSRPTPSSLPPSPLPKLSFLAYLGLSEQT</sequence>
<feature type="compositionally biased region" description="Low complexity" evidence="6">
    <location>
        <begin position="204"/>
        <end position="221"/>
    </location>
</feature>
<feature type="domain" description="C2H2-type" evidence="7">
    <location>
        <begin position="464"/>
        <end position="491"/>
    </location>
</feature>
<evidence type="ECO:0000256" key="6">
    <source>
        <dbReference type="SAM" id="MobiDB-lite"/>
    </source>
</evidence>
<evidence type="ECO:0000256" key="2">
    <source>
        <dbReference type="ARBA" id="ARBA00022737"/>
    </source>
</evidence>
<dbReference type="Pfam" id="PF00096">
    <property type="entry name" value="zf-C2H2"/>
    <property type="match status" value="2"/>
</dbReference>
<dbReference type="InterPro" id="IPR050688">
    <property type="entry name" value="Zinc_finger/UBP_domain"/>
</dbReference>
<feature type="compositionally biased region" description="Basic and acidic residues" evidence="6">
    <location>
        <begin position="564"/>
        <end position="579"/>
    </location>
</feature>
<feature type="region of interest" description="Disordered" evidence="6">
    <location>
        <begin position="1"/>
        <end position="27"/>
    </location>
</feature>
<dbReference type="InterPro" id="IPR013087">
    <property type="entry name" value="Znf_C2H2_type"/>
</dbReference>
<feature type="compositionally biased region" description="Low complexity" evidence="6">
    <location>
        <begin position="347"/>
        <end position="365"/>
    </location>
</feature>
<evidence type="ECO:0000259" key="7">
    <source>
        <dbReference type="PROSITE" id="PS50157"/>
    </source>
</evidence>
<keyword evidence="4" id="KW-0862">Zinc</keyword>
<feature type="region of interest" description="Disordered" evidence="6">
    <location>
        <begin position="135"/>
        <end position="181"/>
    </location>
</feature>
<feature type="region of interest" description="Disordered" evidence="6">
    <location>
        <begin position="328"/>
        <end position="373"/>
    </location>
</feature>
<feature type="compositionally biased region" description="Polar residues" evidence="6">
    <location>
        <begin position="84"/>
        <end position="94"/>
    </location>
</feature>
<feature type="compositionally biased region" description="Low complexity" evidence="6">
    <location>
        <begin position="583"/>
        <end position="607"/>
    </location>
</feature>
<evidence type="ECO:0000256" key="1">
    <source>
        <dbReference type="ARBA" id="ARBA00022723"/>
    </source>
</evidence>
<feature type="region of interest" description="Disordered" evidence="6">
    <location>
        <begin position="699"/>
        <end position="729"/>
    </location>
</feature>
<feature type="domain" description="C2H2-type" evidence="7">
    <location>
        <begin position="436"/>
        <end position="463"/>
    </location>
</feature>
<dbReference type="PROSITE" id="PS50157">
    <property type="entry name" value="ZINC_FINGER_C2H2_2"/>
    <property type="match status" value="5"/>
</dbReference>
<name>A0ABD0X274_UMBPY</name>
<feature type="region of interest" description="Disordered" evidence="6">
    <location>
        <begin position="204"/>
        <end position="251"/>
    </location>
</feature>
<comment type="caution">
    <text evidence="8">The sequence shown here is derived from an EMBL/GenBank/DDBJ whole genome shotgun (WGS) entry which is preliminary data.</text>
</comment>
<dbReference type="PANTHER" id="PTHR24403:SF67">
    <property type="entry name" value="FI01116P-RELATED"/>
    <property type="match status" value="1"/>
</dbReference>
<feature type="compositionally biased region" description="Low complexity" evidence="6">
    <location>
        <begin position="168"/>
        <end position="181"/>
    </location>
</feature>
<keyword evidence="3 5" id="KW-0863">Zinc-finger</keyword>
<evidence type="ECO:0000313" key="9">
    <source>
        <dbReference type="Proteomes" id="UP001557470"/>
    </source>
</evidence>
<evidence type="ECO:0000256" key="4">
    <source>
        <dbReference type="ARBA" id="ARBA00022833"/>
    </source>
</evidence>
<accession>A0ABD0X274</accession>
<dbReference type="EMBL" id="JAGEUA010000007">
    <property type="protein sequence ID" value="KAL0970602.1"/>
    <property type="molecule type" value="Genomic_DNA"/>
</dbReference>
<dbReference type="Proteomes" id="UP001557470">
    <property type="component" value="Unassembled WGS sequence"/>
</dbReference>
<dbReference type="PANTHER" id="PTHR24403">
    <property type="entry name" value="ZINC FINGER PROTEIN"/>
    <property type="match status" value="1"/>
</dbReference>
<evidence type="ECO:0000256" key="5">
    <source>
        <dbReference type="PROSITE-ProRule" id="PRU00042"/>
    </source>
</evidence>
<feature type="domain" description="C2H2-type" evidence="7">
    <location>
        <begin position="935"/>
        <end position="962"/>
    </location>
</feature>
<organism evidence="8 9">
    <name type="scientific">Umbra pygmaea</name>
    <name type="common">Eastern mudminnow</name>
    <dbReference type="NCBI Taxonomy" id="75934"/>
    <lineage>
        <taxon>Eukaryota</taxon>
        <taxon>Metazoa</taxon>
        <taxon>Chordata</taxon>
        <taxon>Craniata</taxon>
        <taxon>Vertebrata</taxon>
        <taxon>Euteleostomi</taxon>
        <taxon>Actinopterygii</taxon>
        <taxon>Neopterygii</taxon>
        <taxon>Teleostei</taxon>
        <taxon>Protacanthopterygii</taxon>
        <taxon>Esociformes</taxon>
        <taxon>Umbridae</taxon>
        <taxon>Umbra</taxon>
    </lineage>
</organism>
<dbReference type="InterPro" id="IPR036236">
    <property type="entry name" value="Znf_C2H2_sf"/>
</dbReference>
<dbReference type="PROSITE" id="PS00028">
    <property type="entry name" value="ZINC_FINGER_C2H2_1"/>
    <property type="match status" value="4"/>
</dbReference>